<dbReference type="Proteomes" id="UP001295684">
    <property type="component" value="Unassembled WGS sequence"/>
</dbReference>
<sequence>MYQKRTLNGIPCKMNRVNHQFENIAMSVFTGSNKNLALKEREKEKQAVGYGLIQPNLAFRALEAKSTYIPVDDVHYNRRAIEGVAEAEIKRLIHSDLNNGGLEVFEDEKLIKQASTPVVRQNSLKRINFHNLGIPKLNLGSRRPSQSSYTTLKINMEKRKNKKAEKVEKEVKKIVDKKTTDLLNKSSKKKFTKRLENPNSSRLGKPNSSLALEISNFKNKSMIEEEIRKALLELEEPEEVTPKTTHNKHSNCTCCNNVELQMLKRRTKMKRFNRMRIKPKGELSARQYALNELFHKIMTMKSIQTIRNKDMINDTVKKLAGEIQYENTTDFASILRMEEQEMLENKTRARSVNISDVLYKFQQPEKLFRRRLALSIDPKDTKDEYLKDEDKSYLSVKYTKKNQYIKNTREEMSCSSFKDQELPKILKVPKSSENVKNLGKLNSIIKKCSSLLKKKAKLKLRNMVDQAENYARTQEYELHKRIRTVRAVNKELDHLQPLAPKEHSSSK</sequence>
<feature type="region of interest" description="Disordered" evidence="1">
    <location>
        <begin position="185"/>
        <end position="207"/>
    </location>
</feature>
<comment type="caution">
    <text evidence="2">The sequence shown here is derived from an EMBL/GenBank/DDBJ whole genome shotgun (WGS) entry which is preliminary data.</text>
</comment>
<accession>A0AAD1XA43</accession>
<keyword evidence="3" id="KW-1185">Reference proteome</keyword>
<evidence type="ECO:0000313" key="3">
    <source>
        <dbReference type="Proteomes" id="UP001295684"/>
    </source>
</evidence>
<gene>
    <name evidence="2" type="ORF">ECRASSUSDP1_LOCUS4330</name>
</gene>
<name>A0AAD1XA43_EUPCR</name>
<protein>
    <submittedName>
        <fullName evidence="2">Uncharacterized protein</fullName>
    </submittedName>
</protein>
<dbReference type="AlphaFoldDB" id="A0AAD1XA43"/>
<dbReference type="EMBL" id="CAMPGE010004154">
    <property type="protein sequence ID" value="CAI2363000.1"/>
    <property type="molecule type" value="Genomic_DNA"/>
</dbReference>
<proteinExistence type="predicted"/>
<evidence type="ECO:0000256" key="1">
    <source>
        <dbReference type="SAM" id="MobiDB-lite"/>
    </source>
</evidence>
<feature type="compositionally biased region" description="Polar residues" evidence="1">
    <location>
        <begin position="197"/>
        <end position="207"/>
    </location>
</feature>
<organism evidence="2 3">
    <name type="scientific">Euplotes crassus</name>
    <dbReference type="NCBI Taxonomy" id="5936"/>
    <lineage>
        <taxon>Eukaryota</taxon>
        <taxon>Sar</taxon>
        <taxon>Alveolata</taxon>
        <taxon>Ciliophora</taxon>
        <taxon>Intramacronucleata</taxon>
        <taxon>Spirotrichea</taxon>
        <taxon>Hypotrichia</taxon>
        <taxon>Euplotida</taxon>
        <taxon>Euplotidae</taxon>
        <taxon>Moneuplotes</taxon>
    </lineage>
</organism>
<evidence type="ECO:0000313" key="2">
    <source>
        <dbReference type="EMBL" id="CAI2363000.1"/>
    </source>
</evidence>
<reference evidence="2" key="1">
    <citation type="submission" date="2023-07" db="EMBL/GenBank/DDBJ databases">
        <authorList>
            <consortium name="AG Swart"/>
            <person name="Singh M."/>
            <person name="Singh A."/>
            <person name="Seah K."/>
            <person name="Emmerich C."/>
        </authorList>
    </citation>
    <scope>NUCLEOTIDE SEQUENCE</scope>
    <source>
        <strain evidence="2">DP1</strain>
    </source>
</reference>